<evidence type="ECO:0000256" key="5">
    <source>
        <dbReference type="ARBA" id="ARBA00022692"/>
    </source>
</evidence>
<keyword evidence="5" id="KW-0812">Transmembrane</keyword>
<keyword evidence="6" id="KW-0732">Signal</keyword>
<dbReference type="Gene3D" id="2.40.170.20">
    <property type="entry name" value="TonB-dependent receptor, beta-barrel domain"/>
    <property type="match status" value="1"/>
</dbReference>
<comment type="caution">
    <text evidence="12">The sequence shown here is derived from an EMBL/GenBank/DDBJ whole genome shotgun (WGS) entry which is preliminary data.</text>
</comment>
<accession>A0A3R9SCR3</accession>
<evidence type="ECO:0000313" key="12">
    <source>
        <dbReference type="EMBL" id="RSR35075.1"/>
    </source>
</evidence>
<evidence type="ECO:0000256" key="2">
    <source>
        <dbReference type="ARBA" id="ARBA00008143"/>
    </source>
</evidence>
<evidence type="ECO:0000256" key="3">
    <source>
        <dbReference type="ARBA" id="ARBA00022448"/>
    </source>
</evidence>
<evidence type="ECO:0000256" key="1">
    <source>
        <dbReference type="ARBA" id="ARBA00004571"/>
    </source>
</evidence>
<keyword evidence="9 12" id="KW-0675">Receptor</keyword>
<dbReference type="InterPro" id="IPR000531">
    <property type="entry name" value="Beta-barrel_TonB"/>
</dbReference>
<organism evidence="12 13">
    <name type="scientific">Acinetobacter baumannii</name>
    <dbReference type="NCBI Taxonomy" id="470"/>
    <lineage>
        <taxon>Bacteria</taxon>
        <taxon>Pseudomonadati</taxon>
        <taxon>Pseudomonadota</taxon>
        <taxon>Gammaproteobacteria</taxon>
        <taxon>Moraxellales</taxon>
        <taxon>Moraxellaceae</taxon>
        <taxon>Acinetobacter</taxon>
        <taxon>Acinetobacter calcoaceticus/baumannii complex</taxon>
    </lineage>
</organism>
<evidence type="ECO:0000256" key="8">
    <source>
        <dbReference type="ARBA" id="ARBA00023136"/>
    </source>
</evidence>
<keyword evidence="10" id="KW-0998">Cell outer membrane</keyword>
<comment type="subcellular location">
    <subcellularLocation>
        <location evidence="1">Cell outer membrane</location>
        <topology evidence="1">Multi-pass membrane protein</topology>
    </subcellularLocation>
</comment>
<dbReference type="GO" id="GO:0009279">
    <property type="term" value="C:cell outer membrane"/>
    <property type="evidence" value="ECO:0007669"/>
    <property type="project" value="UniProtKB-SubCell"/>
</dbReference>
<gene>
    <name evidence="12" type="ORF">EA686_24070</name>
</gene>
<dbReference type="PANTHER" id="PTHR30069">
    <property type="entry name" value="TONB-DEPENDENT OUTER MEMBRANE RECEPTOR"/>
    <property type="match status" value="1"/>
</dbReference>
<dbReference type="PANTHER" id="PTHR30069:SF29">
    <property type="entry name" value="HEMOGLOBIN AND HEMOGLOBIN-HAPTOGLOBIN-BINDING PROTEIN 1-RELATED"/>
    <property type="match status" value="1"/>
</dbReference>
<evidence type="ECO:0000256" key="7">
    <source>
        <dbReference type="ARBA" id="ARBA00023077"/>
    </source>
</evidence>
<evidence type="ECO:0000256" key="6">
    <source>
        <dbReference type="ARBA" id="ARBA00022729"/>
    </source>
</evidence>
<dbReference type="AlphaFoldDB" id="A0A3R9SCR3"/>
<keyword evidence="3" id="KW-0813">Transport</keyword>
<dbReference type="GO" id="GO:0044718">
    <property type="term" value="P:siderophore transmembrane transport"/>
    <property type="evidence" value="ECO:0007669"/>
    <property type="project" value="TreeGrafter"/>
</dbReference>
<evidence type="ECO:0000256" key="4">
    <source>
        <dbReference type="ARBA" id="ARBA00022452"/>
    </source>
</evidence>
<evidence type="ECO:0000256" key="10">
    <source>
        <dbReference type="ARBA" id="ARBA00023237"/>
    </source>
</evidence>
<sequence>WLSFDAGMRYRSYWAIDDFLNKSLQSEIDPSLNPLFTKKSRLKEYTFEYQTMPESYTSTQQRLINVLKQRYATKNPEWDGQLDTVPASESTLYNMIWSQKNTLSWKADANGQLSLADNPLNQLNASGQKYVVTGGNFMSVVDQVPVESADKVKDSGWAPQLGASIHLTPNSRIYARYAEEYRLPSLFESTVGFSAMLQYQAIKPEHAFNYEVGYVYDMRDWFSTARNADIKLAYYYNKTKNVIERDQNLIFTNMD</sequence>
<dbReference type="Proteomes" id="UP000280073">
    <property type="component" value="Unassembled WGS sequence"/>
</dbReference>
<feature type="non-terminal residue" evidence="12">
    <location>
        <position position="255"/>
    </location>
</feature>
<feature type="domain" description="TonB-dependent receptor-like beta-barrel" evidence="11">
    <location>
        <begin position="119"/>
        <end position="250"/>
    </location>
</feature>
<comment type="similarity">
    <text evidence="2">Belongs to the TonB-dependent receptor family. Hemoglobin/haptoglobin binding protein subfamily.</text>
</comment>
<protein>
    <submittedName>
        <fullName evidence="12">TonB-dependent receptor</fullName>
    </submittedName>
</protein>
<dbReference type="InterPro" id="IPR039426">
    <property type="entry name" value="TonB-dep_rcpt-like"/>
</dbReference>
<dbReference type="SUPFAM" id="SSF56935">
    <property type="entry name" value="Porins"/>
    <property type="match status" value="1"/>
</dbReference>
<feature type="non-terminal residue" evidence="12">
    <location>
        <position position="1"/>
    </location>
</feature>
<keyword evidence="4" id="KW-1134">Transmembrane beta strand</keyword>
<name>A0A3R9SCR3_ACIBA</name>
<evidence type="ECO:0000313" key="13">
    <source>
        <dbReference type="Proteomes" id="UP000280073"/>
    </source>
</evidence>
<evidence type="ECO:0000259" key="11">
    <source>
        <dbReference type="Pfam" id="PF00593"/>
    </source>
</evidence>
<dbReference type="InterPro" id="IPR036942">
    <property type="entry name" value="Beta-barrel_TonB_sf"/>
</dbReference>
<reference evidence="12 13" key="1">
    <citation type="submission" date="2018-10" db="EMBL/GenBank/DDBJ databases">
        <title>GWAS and RNA-Seq identify cryptic mechanisms of antimicrobial resistance in Acinetobacter baumannii.</title>
        <authorList>
            <person name="Sahl J.W."/>
        </authorList>
    </citation>
    <scope>NUCLEOTIDE SEQUENCE [LARGE SCALE GENOMIC DNA]</scope>
    <source>
        <strain evidence="12 13">TG28175</strain>
    </source>
</reference>
<dbReference type="EMBL" id="RFDI01001831">
    <property type="protein sequence ID" value="RSR35075.1"/>
    <property type="molecule type" value="Genomic_DNA"/>
</dbReference>
<dbReference type="Pfam" id="PF00593">
    <property type="entry name" value="TonB_dep_Rec_b-barrel"/>
    <property type="match status" value="1"/>
</dbReference>
<evidence type="ECO:0000256" key="9">
    <source>
        <dbReference type="ARBA" id="ARBA00023170"/>
    </source>
</evidence>
<proteinExistence type="inferred from homology"/>
<dbReference type="GO" id="GO:0015344">
    <property type="term" value="F:siderophore uptake transmembrane transporter activity"/>
    <property type="evidence" value="ECO:0007669"/>
    <property type="project" value="TreeGrafter"/>
</dbReference>
<keyword evidence="8" id="KW-0472">Membrane</keyword>
<keyword evidence="7" id="KW-0798">TonB box</keyword>